<organism evidence="6 7">
    <name type="scientific">Usitatibacter palustris</name>
    <dbReference type="NCBI Taxonomy" id="2732487"/>
    <lineage>
        <taxon>Bacteria</taxon>
        <taxon>Pseudomonadati</taxon>
        <taxon>Pseudomonadota</taxon>
        <taxon>Betaproteobacteria</taxon>
        <taxon>Nitrosomonadales</taxon>
        <taxon>Usitatibacteraceae</taxon>
        <taxon>Usitatibacter</taxon>
    </lineage>
</organism>
<comment type="catalytic activity">
    <reaction evidence="5">
        <text>[pyruvate, water dikinase] + ADP = [pyruvate, water dikinase]-phosphate + AMP + H(+)</text>
        <dbReference type="Rhea" id="RHEA:46020"/>
        <dbReference type="Rhea" id="RHEA-COMP:11425"/>
        <dbReference type="Rhea" id="RHEA-COMP:11426"/>
        <dbReference type="ChEBI" id="CHEBI:15378"/>
        <dbReference type="ChEBI" id="CHEBI:43176"/>
        <dbReference type="ChEBI" id="CHEBI:68546"/>
        <dbReference type="ChEBI" id="CHEBI:456215"/>
        <dbReference type="ChEBI" id="CHEBI:456216"/>
        <dbReference type="EC" id="2.7.11.33"/>
    </reaction>
</comment>
<comment type="similarity">
    <text evidence="5">Belongs to the pyruvate, phosphate/water dikinase regulatory protein family. PSRP subfamily.</text>
</comment>
<evidence type="ECO:0000256" key="1">
    <source>
        <dbReference type="ARBA" id="ARBA00022527"/>
    </source>
</evidence>
<keyword evidence="2 5" id="KW-0808">Transferase</keyword>
<dbReference type="InParanoid" id="A0A6M4H3R0"/>
<dbReference type="EMBL" id="CP053073">
    <property type="protein sequence ID" value="QJR14166.1"/>
    <property type="molecule type" value="Genomic_DNA"/>
</dbReference>
<sequence>MPHKRRVYFISDRTGLTVEALGSSLITQFDIVEFQRITLPFIDTVDKAREALAEVNQAHIDTGQRPLVFSSIVDDAVRAEINKANGLVLDVFERFIVPLESELGQKSLHLLGKSHSAGNVKDYNHRIEAINYTLSHDDGVTHRALDEADIILVGVSRSGKTPTCLYMAMQFGIKAANYPLIPEDLEANRIPPSLLPHKAKVWGLSITPDRLHQIRKERRPDSTYAALDNCRYEVAAAEKLMRQTGIPFLDSTTKSIEEIATHMLHEAHLVRRVY</sequence>
<gene>
    <name evidence="6" type="primary">ppsR</name>
    <name evidence="6" type="ORF">DSM104440_00959</name>
</gene>
<keyword evidence="6" id="KW-0670">Pyruvate</keyword>
<dbReference type="PANTHER" id="PTHR31756:SF3">
    <property type="entry name" value="PYRUVATE, PHOSPHATE DIKINASE REGULATORY PROTEIN 1, CHLOROPLASTIC"/>
    <property type="match status" value="1"/>
</dbReference>
<reference evidence="6 7" key="1">
    <citation type="submission" date="2020-04" db="EMBL/GenBank/DDBJ databases">
        <title>Usitatibacter rugosus gen. nov., sp. nov. and Usitatibacter palustris sp. nov., novel members of Usitatibacteraceae fam. nov. within the order Nitrosomonadales isolated from soil.</title>
        <authorList>
            <person name="Huber K.J."/>
            <person name="Neumann-Schaal M."/>
            <person name="Geppert A."/>
            <person name="Luckner M."/>
            <person name="Wanner G."/>
            <person name="Overmann J."/>
        </authorList>
    </citation>
    <scope>NUCLEOTIDE SEQUENCE [LARGE SCALE GENOMIC DNA]</scope>
    <source>
        <strain evidence="6 7">Swamp67</strain>
    </source>
</reference>
<dbReference type="HAMAP" id="MF_01062">
    <property type="entry name" value="PSRP"/>
    <property type="match status" value="1"/>
</dbReference>
<accession>A0A6M4H3R0</accession>
<keyword evidence="1 5" id="KW-0723">Serine/threonine-protein kinase</keyword>
<dbReference type="PANTHER" id="PTHR31756">
    <property type="entry name" value="PYRUVATE, PHOSPHATE DIKINASE REGULATORY PROTEIN 1, CHLOROPLASTIC"/>
    <property type="match status" value="1"/>
</dbReference>
<dbReference type="EC" id="2.7.4.28" evidence="5"/>
<dbReference type="InterPro" id="IPR005177">
    <property type="entry name" value="Kinase-pyrophosphorylase"/>
</dbReference>
<keyword evidence="3 5" id="KW-0547">Nucleotide-binding</keyword>
<name>A0A6M4H3R0_9PROT</name>
<comment type="catalytic activity">
    <reaction evidence="5">
        <text>[pyruvate, water dikinase]-phosphate + phosphate + H(+) = [pyruvate, water dikinase] + diphosphate</text>
        <dbReference type="Rhea" id="RHEA:48580"/>
        <dbReference type="Rhea" id="RHEA-COMP:11425"/>
        <dbReference type="Rhea" id="RHEA-COMP:11426"/>
        <dbReference type="ChEBI" id="CHEBI:15378"/>
        <dbReference type="ChEBI" id="CHEBI:33019"/>
        <dbReference type="ChEBI" id="CHEBI:43176"/>
        <dbReference type="ChEBI" id="CHEBI:43474"/>
        <dbReference type="ChEBI" id="CHEBI:68546"/>
        <dbReference type="EC" id="2.7.4.28"/>
    </reaction>
</comment>
<evidence type="ECO:0000256" key="4">
    <source>
        <dbReference type="ARBA" id="ARBA00022777"/>
    </source>
</evidence>
<dbReference type="GO" id="GO:0043531">
    <property type="term" value="F:ADP binding"/>
    <property type="evidence" value="ECO:0007669"/>
    <property type="project" value="UniProtKB-UniRule"/>
</dbReference>
<keyword evidence="7" id="KW-1185">Reference proteome</keyword>
<dbReference type="GO" id="GO:0016776">
    <property type="term" value="F:phosphotransferase activity, phosphate group as acceptor"/>
    <property type="evidence" value="ECO:0007669"/>
    <property type="project" value="UniProtKB-UniRule"/>
</dbReference>
<feature type="binding site" evidence="5">
    <location>
        <begin position="154"/>
        <end position="161"/>
    </location>
    <ligand>
        <name>ADP</name>
        <dbReference type="ChEBI" id="CHEBI:456216"/>
    </ligand>
</feature>
<dbReference type="EC" id="2.7.11.33" evidence="5"/>
<dbReference type="RefSeq" id="WP_171160951.1">
    <property type="nucleotide sequence ID" value="NZ_CP053073.1"/>
</dbReference>
<dbReference type="InterPro" id="IPR026530">
    <property type="entry name" value="PSRP"/>
</dbReference>
<evidence type="ECO:0000256" key="3">
    <source>
        <dbReference type="ARBA" id="ARBA00022741"/>
    </source>
</evidence>
<dbReference type="Pfam" id="PF03618">
    <property type="entry name" value="Kinase-PPPase"/>
    <property type="match status" value="1"/>
</dbReference>
<dbReference type="NCBIfam" id="NF003742">
    <property type="entry name" value="PRK05339.1"/>
    <property type="match status" value="1"/>
</dbReference>
<dbReference type="AlphaFoldDB" id="A0A6M4H3R0"/>
<dbReference type="KEGG" id="upl:DSM104440_00959"/>
<proteinExistence type="inferred from homology"/>
<dbReference type="Proteomes" id="UP000503096">
    <property type="component" value="Chromosome"/>
</dbReference>
<evidence type="ECO:0000256" key="2">
    <source>
        <dbReference type="ARBA" id="ARBA00022679"/>
    </source>
</evidence>
<evidence type="ECO:0000256" key="5">
    <source>
        <dbReference type="HAMAP-Rule" id="MF_01062"/>
    </source>
</evidence>
<evidence type="ECO:0000313" key="6">
    <source>
        <dbReference type="EMBL" id="QJR14166.1"/>
    </source>
</evidence>
<dbReference type="GO" id="GO:0004674">
    <property type="term" value="F:protein serine/threonine kinase activity"/>
    <property type="evidence" value="ECO:0007669"/>
    <property type="project" value="UniProtKB-UniRule"/>
</dbReference>
<keyword evidence="4 5" id="KW-0418">Kinase</keyword>
<dbReference type="FunCoup" id="A0A6M4H3R0">
    <property type="interactions" value="250"/>
</dbReference>
<comment type="function">
    <text evidence="5">Bifunctional serine/threonine kinase and phosphorylase involved in the regulation of the phosphoenolpyruvate synthase (PEPS) by catalyzing its phosphorylation/dephosphorylation.</text>
</comment>
<dbReference type="GO" id="GO:0005524">
    <property type="term" value="F:ATP binding"/>
    <property type="evidence" value="ECO:0007669"/>
    <property type="project" value="InterPro"/>
</dbReference>
<protein>
    <recommendedName>
        <fullName evidence="5">Putative phosphoenolpyruvate synthase regulatory protein</fullName>
        <shortName evidence="5">PEP synthase regulatory protein</shortName>
        <shortName evidence="5">PSRP</shortName>
        <ecNumber evidence="5">2.7.11.33</ecNumber>
        <ecNumber evidence="5">2.7.4.28</ecNumber>
    </recommendedName>
    <alternativeName>
        <fullName evidence="5">Pyruvate, water dikinase regulatory protein</fullName>
    </alternativeName>
</protein>
<evidence type="ECO:0000313" key="7">
    <source>
        <dbReference type="Proteomes" id="UP000503096"/>
    </source>
</evidence>